<keyword evidence="3" id="KW-1185">Reference proteome</keyword>
<keyword evidence="2" id="KW-0732">Signal</keyword>
<reference evidence="3" key="1">
    <citation type="journal article" date="2013" name="Genetics">
        <title>The draft genome and transcriptome of Panagrellus redivivus are shaped by the harsh demands of a free-living lifestyle.</title>
        <authorList>
            <person name="Srinivasan J."/>
            <person name="Dillman A.R."/>
            <person name="Macchietto M.G."/>
            <person name="Heikkinen L."/>
            <person name="Lakso M."/>
            <person name="Fracchia K.M."/>
            <person name="Antoshechkin I."/>
            <person name="Mortazavi A."/>
            <person name="Wong G."/>
            <person name="Sternberg P.W."/>
        </authorList>
    </citation>
    <scope>NUCLEOTIDE SEQUENCE [LARGE SCALE GENOMIC DNA]</scope>
    <source>
        <strain evidence="3">MT8872</strain>
    </source>
</reference>
<evidence type="ECO:0000256" key="1">
    <source>
        <dbReference type="SAM" id="MobiDB-lite"/>
    </source>
</evidence>
<evidence type="ECO:0000313" key="4">
    <source>
        <dbReference type="WBParaSite" id="Pan_g204.t1"/>
    </source>
</evidence>
<accession>A0A7E4VFX7</accession>
<evidence type="ECO:0000256" key="2">
    <source>
        <dbReference type="SAM" id="SignalP"/>
    </source>
</evidence>
<feature type="chain" id="PRO_5028950437" evidence="2">
    <location>
        <begin position="22"/>
        <end position="237"/>
    </location>
</feature>
<organism evidence="3 4">
    <name type="scientific">Panagrellus redivivus</name>
    <name type="common">Microworm</name>
    <dbReference type="NCBI Taxonomy" id="6233"/>
    <lineage>
        <taxon>Eukaryota</taxon>
        <taxon>Metazoa</taxon>
        <taxon>Ecdysozoa</taxon>
        <taxon>Nematoda</taxon>
        <taxon>Chromadorea</taxon>
        <taxon>Rhabditida</taxon>
        <taxon>Tylenchina</taxon>
        <taxon>Panagrolaimomorpha</taxon>
        <taxon>Panagrolaimoidea</taxon>
        <taxon>Panagrolaimidae</taxon>
        <taxon>Panagrellus</taxon>
    </lineage>
</organism>
<dbReference type="AlphaFoldDB" id="A0A7E4VFX7"/>
<name>A0A7E4VFX7_PANRE</name>
<feature type="signal peptide" evidence="2">
    <location>
        <begin position="1"/>
        <end position="21"/>
    </location>
</feature>
<sequence>MMGRMRVVCVFALIAISTCRSQLLPGQYYAQAPAFPKSASPALPPSLAAPVQGMPSGYAAWPGAGRAAGPSYLTAAGAPPPVAAPAPAPRPIPLPVAAPAPAPAPVYAQAPAPAPLFAPGPAPAPAPAPLFAPPPPPGQGSVPFPTTITLNIPVEVLTSLLQNPAFAPAFSPISAPAPPPPPPALSPPTPTSPLGLVAGTPLGNPAYLGTAPLYGPISRSFTLGNNLKVTQIRQTLV</sequence>
<evidence type="ECO:0000313" key="3">
    <source>
        <dbReference type="Proteomes" id="UP000492821"/>
    </source>
</evidence>
<reference evidence="4" key="2">
    <citation type="submission" date="2020-10" db="UniProtKB">
        <authorList>
            <consortium name="WormBaseParasite"/>
        </authorList>
    </citation>
    <scope>IDENTIFICATION</scope>
</reference>
<feature type="region of interest" description="Disordered" evidence="1">
    <location>
        <begin position="172"/>
        <end position="197"/>
    </location>
</feature>
<dbReference type="Proteomes" id="UP000492821">
    <property type="component" value="Unassembled WGS sequence"/>
</dbReference>
<feature type="compositionally biased region" description="Pro residues" evidence="1">
    <location>
        <begin position="175"/>
        <end position="191"/>
    </location>
</feature>
<proteinExistence type="predicted"/>
<protein>
    <submittedName>
        <fullName evidence="4">Vegetative cell wall protein gp1-like</fullName>
    </submittedName>
</protein>
<dbReference type="WBParaSite" id="Pan_g204.t1">
    <property type="protein sequence ID" value="Pan_g204.t1"/>
    <property type="gene ID" value="Pan_g204"/>
</dbReference>